<dbReference type="GO" id="GO:0051087">
    <property type="term" value="F:protein-folding chaperone binding"/>
    <property type="evidence" value="ECO:0007669"/>
    <property type="project" value="InterPro"/>
</dbReference>
<evidence type="ECO:0000256" key="4">
    <source>
        <dbReference type="ARBA" id="ARBA00022989"/>
    </source>
</evidence>
<comment type="caution">
    <text evidence="10">The sequence shown here is derived from an EMBL/GenBank/DDBJ whole genome shotgun (WGS) entry which is preliminary data.</text>
</comment>
<sequence length="279" mass="30600">MAFDPETAGRSLAESLKRHRTSILLGSVIGLFTGGPAGLVMGGLFGYFASRLLLGAVKAFHPQRALFKATFSVMGKVAKADGRVSENEIAFASALMNQMRLTGEKRQEAIDQFNAGKEADFDIAEALKPLAVYLRHRPDVRMFFVEVQLQAAFADGEVSAAELEVIQQVCAHLQMTKQEVEMLVARMQAQQSFHQQGQQGFAGPQAAQMLDAAYRVLGVEAEATDAEVKKAYRKLMSQHHPDKLVSKGLPEEMVTMAKEKSQEIQAAYEQVRRARKAAG</sequence>
<dbReference type="PROSITE" id="PS50076">
    <property type="entry name" value="DNAJ_2"/>
    <property type="match status" value="1"/>
</dbReference>
<dbReference type="Proteomes" id="UP000640333">
    <property type="component" value="Unassembled WGS sequence"/>
</dbReference>
<dbReference type="EMBL" id="JADEYS010000003">
    <property type="protein sequence ID" value="MBE9396454.1"/>
    <property type="molecule type" value="Genomic_DNA"/>
</dbReference>
<comment type="subcellular location">
    <subcellularLocation>
        <location evidence="7">Cell inner membrane</location>
        <topology evidence="7">Single-pass type III membrane protein</topology>
    </subcellularLocation>
</comment>
<name>A0A8J7FBN6_9GAMM</name>
<dbReference type="AlphaFoldDB" id="A0A8J7FBN6"/>
<accession>A0A8J7FBN6</accession>
<dbReference type="CDD" id="cd06257">
    <property type="entry name" value="DnaJ"/>
    <property type="match status" value="1"/>
</dbReference>
<dbReference type="PANTHER" id="PTHR24074">
    <property type="entry name" value="CO-CHAPERONE PROTEIN DJLA"/>
    <property type="match status" value="1"/>
</dbReference>
<organism evidence="10 11">
    <name type="scientific">Pontibacterium sinense</name>
    <dbReference type="NCBI Taxonomy" id="2781979"/>
    <lineage>
        <taxon>Bacteria</taxon>
        <taxon>Pseudomonadati</taxon>
        <taxon>Pseudomonadota</taxon>
        <taxon>Gammaproteobacteria</taxon>
        <taxon>Oceanospirillales</taxon>
        <taxon>Oceanospirillaceae</taxon>
        <taxon>Pontibacterium</taxon>
    </lineage>
</organism>
<dbReference type="Pfam" id="PF00226">
    <property type="entry name" value="DnaJ"/>
    <property type="match status" value="1"/>
</dbReference>
<comment type="function">
    <text evidence="7">Regulatory DnaK co-chaperone. Direct interaction between DnaK and DjlA is needed for the induction of the wcaABCDE operon, involved in the synthesis of a colanic acid polysaccharide capsule, possibly through activation of the RcsB/RcsC phosphotransfer signaling pathway. The colanic acid capsule may help the bacterium survive conditions outside the host.</text>
</comment>
<evidence type="ECO:0000313" key="10">
    <source>
        <dbReference type="EMBL" id="MBE9396454.1"/>
    </source>
</evidence>
<evidence type="ECO:0000256" key="1">
    <source>
        <dbReference type="ARBA" id="ARBA00022475"/>
    </source>
</evidence>
<dbReference type="CDD" id="cd07316">
    <property type="entry name" value="terB_like_DjlA"/>
    <property type="match status" value="1"/>
</dbReference>
<keyword evidence="5 7" id="KW-0472">Membrane</keyword>
<dbReference type="InterPro" id="IPR007791">
    <property type="entry name" value="DjlA_N"/>
</dbReference>
<dbReference type="SUPFAM" id="SSF158682">
    <property type="entry name" value="TerB-like"/>
    <property type="match status" value="1"/>
</dbReference>
<comment type="domain">
    <text evidence="7">The transmembrane domain is a dimerization domain.</text>
</comment>
<dbReference type="InterPro" id="IPR050817">
    <property type="entry name" value="DjlA_DnaK_co-chaperone"/>
</dbReference>
<feature type="transmembrane region" description="Helical" evidence="8">
    <location>
        <begin position="23"/>
        <end position="48"/>
    </location>
</feature>
<dbReference type="SUPFAM" id="SSF46565">
    <property type="entry name" value="Chaperone J-domain"/>
    <property type="match status" value="1"/>
</dbReference>
<dbReference type="InterPro" id="IPR036869">
    <property type="entry name" value="J_dom_sf"/>
</dbReference>
<feature type="domain" description="J" evidence="9">
    <location>
        <begin position="212"/>
        <end position="276"/>
    </location>
</feature>
<dbReference type="Gene3D" id="1.10.3680.10">
    <property type="entry name" value="TerB-like"/>
    <property type="match status" value="1"/>
</dbReference>
<gene>
    <name evidence="7 10" type="primary">djlA</name>
    <name evidence="10" type="ORF">IOQ59_04180</name>
</gene>
<comment type="subunit">
    <text evidence="7">Homodimer.</text>
</comment>
<dbReference type="PRINTS" id="PR00625">
    <property type="entry name" value="JDOMAIN"/>
</dbReference>
<keyword evidence="1 7" id="KW-1003">Cell membrane</keyword>
<evidence type="ECO:0000256" key="7">
    <source>
        <dbReference type="HAMAP-Rule" id="MF_01153"/>
    </source>
</evidence>
<proteinExistence type="inferred from homology"/>
<evidence type="ECO:0000256" key="2">
    <source>
        <dbReference type="ARBA" id="ARBA00022519"/>
    </source>
</evidence>
<dbReference type="InterPro" id="IPR001623">
    <property type="entry name" value="DnaJ_domain"/>
</dbReference>
<feature type="topological domain" description="Periplasmic" evidence="7">
    <location>
        <begin position="1"/>
        <end position="23"/>
    </location>
</feature>
<dbReference type="Pfam" id="PF05099">
    <property type="entry name" value="TerB"/>
    <property type="match status" value="1"/>
</dbReference>
<dbReference type="Gene3D" id="1.10.287.110">
    <property type="entry name" value="DnaJ domain"/>
    <property type="match status" value="1"/>
</dbReference>
<dbReference type="SMART" id="SM00271">
    <property type="entry name" value="DnaJ"/>
    <property type="match status" value="1"/>
</dbReference>
<evidence type="ECO:0000313" key="11">
    <source>
        <dbReference type="Proteomes" id="UP000640333"/>
    </source>
</evidence>
<reference evidence="10" key="1">
    <citation type="submission" date="2020-10" db="EMBL/GenBank/DDBJ databases">
        <title>Bacterium isolated from coastal waters sediment.</title>
        <authorList>
            <person name="Chen R.-J."/>
            <person name="Lu D.-C."/>
            <person name="Zhu K.-L."/>
            <person name="Du Z.-J."/>
        </authorList>
    </citation>
    <scope>NUCLEOTIDE SEQUENCE</scope>
    <source>
        <strain evidence="10">N1Y112</strain>
    </source>
</reference>
<keyword evidence="2 7" id="KW-0997">Cell inner membrane</keyword>
<dbReference type="GO" id="GO:0005886">
    <property type="term" value="C:plasma membrane"/>
    <property type="evidence" value="ECO:0007669"/>
    <property type="project" value="UniProtKB-SubCell"/>
</dbReference>
<dbReference type="NCBIfam" id="NF006948">
    <property type="entry name" value="PRK09430.1"/>
    <property type="match status" value="1"/>
</dbReference>
<evidence type="ECO:0000256" key="8">
    <source>
        <dbReference type="SAM" id="Phobius"/>
    </source>
</evidence>
<keyword evidence="6 7" id="KW-0143">Chaperone</keyword>
<evidence type="ECO:0000256" key="3">
    <source>
        <dbReference type="ARBA" id="ARBA00022692"/>
    </source>
</evidence>
<keyword evidence="11" id="KW-1185">Reference proteome</keyword>
<protein>
    <recommendedName>
        <fullName evidence="7">Co-chaperone protein DjlA</fullName>
    </recommendedName>
</protein>
<keyword evidence="4 7" id="KW-1133">Transmembrane helix</keyword>
<feature type="topological domain" description="Cytoplasmic" evidence="7">
    <location>
        <begin position="48"/>
        <end position="279"/>
    </location>
</feature>
<keyword evidence="3 7" id="KW-0812">Transmembrane</keyword>
<evidence type="ECO:0000259" key="9">
    <source>
        <dbReference type="PROSITE" id="PS50076"/>
    </source>
</evidence>
<dbReference type="HAMAP" id="MF_01153">
    <property type="entry name" value="DjlA"/>
    <property type="match status" value="1"/>
</dbReference>
<evidence type="ECO:0000256" key="6">
    <source>
        <dbReference type="ARBA" id="ARBA00023186"/>
    </source>
</evidence>
<evidence type="ECO:0000256" key="5">
    <source>
        <dbReference type="ARBA" id="ARBA00023136"/>
    </source>
</evidence>
<dbReference type="InterPro" id="IPR023749">
    <property type="entry name" value="DjlA"/>
</dbReference>
<dbReference type="RefSeq" id="WP_193952005.1">
    <property type="nucleotide sequence ID" value="NZ_JADEYS010000003.1"/>
</dbReference>
<dbReference type="InterPro" id="IPR029024">
    <property type="entry name" value="TerB-like"/>
</dbReference>